<keyword evidence="8" id="KW-0406">Ion transport</keyword>
<dbReference type="PANTHER" id="PTHR31998">
    <property type="entry name" value="K(+)-INSENSITIVE PYROPHOSPHATE-ENERGIZED PROTON PUMP"/>
    <property type="match status" value="1"/>
</dbReference>
<dbReference type="GO" id="GO:0016020">
    <property type="term" value="C:membrane"/>
    <property type="evidence" value="ECO:0007669"/>
    <property type="project" value="InterPro"/>
</dbReference>
<dbReference type="GO" id="GO:0004427">
    <property type="term" value="F:inorganic diphosphate phosphatase activity"/>
    <property type="evidence" value="ECO:0007669"/>
    <property type="project" value="InterPro"/>
</dbReference>
<dbReference type="EMBL" id="PKPP01000576">
    <property type="protein sequence ID" value="PWA91066.1"/>
    <property type="molecule type" value="Genomic_DNA"/>
</dbReference>
<dbReference type="OrthoDB" id="1747109at2759"/>
<organism evidence="11 12">
    <name type="scientific">Artemisia annua</name>
    <name type="common">Sweet wormwood</name>
    <dbReference type="NCBI Taxonomy" id="35608"/>
    <lineage>
        <taxon>Eukaryota</taxon>
        <taxon>Viridiplantae</taxon>
        <taxon>Streptophyta</taxon>
        <taxon>Embryophyta</taxon>
        <taxon>Tracheophyta</taxon>
        <taxon>Spermatophyta</taxon>
        <taxon>Magnoliopsida</taxon>
        <taxon>eudicotyledons</taxon>
        <taxon>Gunneridae</taxon>
        <taxon>Pentapetalae</taxon>
        <taxon>asterids</taxon>
        <taxon>campanulids</taxon>
        <taxon>Asterales</taxon>
        <taxon>Asteraceae</taxon>
        <taxon>Asteroideae</taxon>
        <taxon>Anthemideae</taxon>
        <taxon>Artemisiinae</taxon>
        <taxon>Artemisia</taxon>
    </lineage>
</organism>
<dbReference type="EC" id="7.1.3.1" evidence="2"/>
<evidence type="ECO:0000256" key="1">
    <source>
        <dbReference type="ARBA" id="ARBA00004127"/>
    </source>
</evidence>
<accession>A0A2U1PZ89</accession>
<keyword evidence="6" id="KW-1278">Translocase</keyword>
<reference evidence="11 12" key="1">
    <citation type="journal article" date="2018" name="Mol. Plant">
        <title>The genome of Artemisia annua provides insight into the evolution of Asteraceae family and artemisinin biosynthesis.</title>
        <authorList>
            <person name="Shen Q."/>
            <person name="Zhang L."/>
            <person name="Liao Z."/>
            <person name="Wang S."/>
            <person name="Yan T."/>
            <person name="Shi P."/>
            <person name="Liu M."/>
            <person name="Fu X."/>
            <person name="Pan Q."/>
            <person name="Wang Y."/>
            <person name="Lv Z."/>
            <person name="Lu X."/>
            <person name="Zhang F."/>
            <person name="Jiang W."/>
            <person name="Ma Y."/>
            <person name="Chen M."/>
            <person name="Hao X."/>
            <person name="Li L."/>
            <person name="Tang Y."/>
            <person name="Lv G."/>
            <person name="Zhou Y."/>
            <person name="Sun X."/>
            <person name="Brodelius P.E."/>
            <person name="Rose J.K.C."/>
            <person name="Tang K."/>
        </authorList>
    </citation>
    <scope>NUCLEOTIDE SEQUENCE [LARGE SCALE GENOMIC DNA]</scope>
    <source>
        <strain evidence="12">cv. Huhao1</strain>
        <tissue evidence="11">Leaf</tissue>
    </source>
</reference>
<keyword evidence="4 10" id="KW-0812">Transmembrane</keyword>
<dbReference type="GO" id="GO:0012505">
    <property type="term" value="C:endomembrane system"/>
    <property type="evidence" value="ECO:0007669"/>
    <property type="project" value="UniProtKB-SubCell"/>
</dbReference>
<protein>
    <recommendedName>
        <fullName evidence="2">H(+)-exporting diphosphatase</fullName>
        <ecNumber evidence="2">7.1.3.1</ecNumber>
    </recommendedName>
</protein>
<keyword evidence="12" id="KW-1185">Reference proteome</keyword>
<evidence type="ECO:0000256" key="3">
    <source>
        <dbReference type="ARBA" id="ARBA00022448"/>
    </source>
</evidence>
<keyword evidence="7 10" id="KW-1133">Transmembrane helix</keyword>
<name>A0A2U1PZ89_ARTAN</name>
<evidence type="ECO:0000256" key="7">
    <source>
        <dbReference type="ARBA" id="ARBA00022989"/>
    </source>
</evidence>
<evidence type="ECO:0000313" key="12">
    <source>
        <dbReference type="Proteomes" id="UP000245207"/>
    </source>
</evidence>
<feature type="transmembrane region" description="Helical" evidence="10">
    <location>
        <begin position="74"/>
        <end position="92"/>
    </location>
</feature>
<evidence type="ECO:0000256" key="8">
    <source>
        <dbReference type="ARBA" id="ARBA00023065"/>
    </source>
</evidence>
<comment type="subcellular location">
    <subcellularLocation>
        <location evidence="1">Endomembrane system</location>
        <topology evidence="1">Multi-pass membrane protein</topology>
    </subcellularLocation>
</comment>
<evidence type="ECO:0000256" key="10">
    <source>
        <dbReference type="SAM" id="Phobius"/>
    </source>
</evidence>
<comment type="caution">
    <text evidence="11">The sequence shown here is derived from an EMBL/GenBank/DDBJ whole genome shotgun (WGS) entry which is preliminary data.</text>
</comment>
<evidence type="ECO:0000256" key="6">
    <source>
        <dbReference type="ARBA" id="ARBA00022967"/>
    </source>
</evidence>
<evidence type="ECO:0000256" key="5">
    <source>
        <dbReference type="ARBA" id="ARBA00022842"/>
    </source>
</evidence>
<dbReference type="Proteomes" id="UP000245207">
    <property type="component" value="Unassembled WGS sequence"/>
</dbReference>
<proteinExistence type="predicted"/>
<feature type="transmembrane region" description="Helical" evidence="10">
    <location>
        <begin position="43"/>
        <end position="62"/>
    </location>
</feature>
<keyword evidence="3" id="KW-0813">Transport</keyword>
<dbReference type="STRING" id="35608.A0A2U1PZ89"/>
<evidence type="ECO:0000256" key="9">
    <source>
        <dbReference type="ARBA" id="ARBA00023136"/>
    </source>
</evidence>
<sequence>MDHTKGPPTPLTPLERYNSQYANSVMLLSRCGTMGRLGDWLKWSGFAIGYAALVSMALFGAFMSRAEIITVDILTAKVFIVLLVRAMLTYQLRLPTGI</sequence>
<keyword evidence="5" id="KW-0460">Magnesium</keyword>
<gene>
    <name evidence="11" type="ORF">CTI12_AA094080</name>
</gene>
<dbReference type="GO" id="GO:0009678">
    <property type="term" value="F:diphosphate hydrolysis-driven proton transmembrane transporter activity"/>
    <property type="evidence" value="ECO:0007669"/>
    <property type="project" value="UniProtKB-EC"/>
</dbReference>
<evidence type="ECO:0000256" key="4">
    <source>
        <dbReference type="ARBA" id="ARBA00022692"/>
    </source>
</evidence>
<dbReference type="AlphaFoldDB" id="A0A2U1PZ89"/>
<evidence type="ECO:0000313" key="11">
    <source>
        <dbReference type="EMBL" id="PWA91066.1"/>
    </source>
</evidence>
<dbReference type="InterPro" id="IPR004131">
    <property type="entry name" value="PPase-energised_H-pump"/>
</dbReference>
<keyword evidence="9 10" id="KW-0472">Membrane</keyword>
<evidence type="ECO:0000256" key="2">
    <source>
        <dbReference type="ARBA" id="ARBA00013242"/>
    </source>
</evidence>